<evidence type="ECO:0000256" key="5">
    <source>
        <dbReference type="SAM" id="Phobius"/>
    </source>
</evidence>
<dbReference type="Gene3D" id="1.20.120.550">
    <property type="entry name" value="Membrane associated eicosanoid/glutathione metabolism-like domain"/>
    <property type="match status" value="1"/>
</dbReference>
<keyword evidence="2 5" id="KW-0812">Transmembrane</keyword>
<evidence type="ECO:0000256" key="4">
    <source>
        <dbReference type="ARBA" id="ARBA00023136"/>
    </source>
</evidence>
<keyword evidence="4 5" id="KW-0472">Membrane</keyword>
<dbReference type="RefSeq" id="WP_284197381.1">
    <property type="nucleotide sequence ID" value="NZ_BSOG01000004.1"/>
</dbReference>
<keyword evidence="3 5" id="KW-1133">Transmembrane helix</keyword>
<evidence type="ECO:0000256" key="1">
    <source>
        <dbReference type="ARBA" id="ARBA00004370"/>
    </source>
</evidence>
<dbReference type="SUPFAM" id="SSF161084">
    <property type="entry name" value="MAPEG domain-like"/>
    <property type="match status" value="1"/>
</dbReference>
<evidence type="ECO:0000313" key="6">
    <source>
        <dbReference type="EMBL" id="GLR14303.1"/>
    </source>
</evidence>
<dbReference type="PANTHER" id="PTHR35371">
    <property type="entry name" value="INNER MEMBRANE PROTEIN"/>
    <property type="match status" value="1"/>
</dbReference>
<dbReference type="InterPro" id="IPR023352">
    <property type="entry name" value="MAPEG-like_dom_sf"/>
</dbReference>
<evidence type="ECO:0000256" key="3">
    <source>
        <dbReference type="ARBA" id="ARBA00022989"/>
    </source>
</evidence>
<accession>A0ABQ5YKV3</accession>
<reference evidence="7" key="1">
    <citation type="journal article" date="2019" name="Int. J. Syst. Evol. Microbiol.">
        <title>The Global Catalogue of Microorganisms (GCM) 10K type strain sequencing project: providing services to taxonomists for standard genome sequencing and annotation.</title>
        <authorList>
            <consortium name="The Broad Institute Genomics Platform"/>
            <consortium name="The Broad Institute Genome Sequencing Center for Infectious Disease"/>
            <person name="Wu L."/>
            <person name="Ma J."/>
        </authorList>
    </citation>
    <scope>NUCLEOTIDE SEQUENCE [LARGE SCALE GENOMIC DNA]</scope>
    <source>
        <strain evidence="7">NBRC 110044</strain>
    </source>
</reference>
<dbReference type="EMBL" id="BSOG01000004">
    <property type="protein sequence ID" value="GLR14303.1"/>
    <property type="molecule type" value="Genomic_DNA"/>
</dbReference>
<protein>
    <submittedName>
        <fullName evidence="6">Membrane protein</fullName>
    </submittedName>
</protein>
<dbReference type="Pfam" id="PF01124">
    <property type="entry name" value="MAPEG"/>
    <property type="match status" value="1"/>
</dbReference>
<proteinExistence type="predicted"/>
<keyword evidence="7" id="KW-1185">Reference proteome</keyword>
<feature type="transmembrane region" description="Helical" evidence="5">
    <location>
        <begin position="112"/>
        <end position="132"/>
    </location>
</feature>
<gene>
    <name evidence="6" type="ORF">GCM10007907_30930</name>
</gene>
<evidence type="ECO:0000313" key="7">
    <source>
        <dbReference type="Proteomes" id="UP001156706"/>
    </source>
</evidence>
<dbReference type="PANTHER" id="PTHR35371:SF1">
    <property type="entry name" value="BLR7753 PROTEIN"/>
    <property type="match status" value="1"/>
</dbReference>
<dbReference type="InterPro" id="IPR001129">
    <property type="entry name" value="Membr-assoc_MAPEG"/>
</dbReference>
<comment type="subcellular location">
    <subcellularLocation>
        <location evidence="1">Membrane</location>
    </subcellularLocation>
</comment>
<name>A0ABQ5YKV3_9NEIS</name>
<comment type="caution">
    <text evidence="6">The sequence shown here is derived from an EMBL/GenBank/DDBJ whole genome shotgun (WGS) entry which is preliminary data.</text>
</comment>
<organism evidence="6 7">
    <name type="scientific">Chitinimonas prasina</name>
    <dbReference type="NCBI Taxonomy" id="1434937"/>
    <lineage>
        <taxon>Bacteria</taxon>
        <taxon>Pseudomonadati</taxon>
        <taxon>Pseudomonadota</taxon>
        <taxon>Betaproteobacteria</taxon>
        <taxon>Neisseriales</taxon>
        <taxon>Chitinibacteraceae</taxon>
        <taxon>Chitinimonas</taxon>
    </lineage>
</organism>
<sequence length="133" mass="14356">MSLAYSCILIAVLLPYVWICFAKFGRQPDGSKLRYNNHTPRLQQAQMDGRAARAVGAHQNAFEALPAFAVAVLIAVQAGVPAAQVNIAAVVFIVARILHGVCYLADLPRARSLSWVVGLLSVIALFVMALRLV</sequence>
<dbReference type="Proteomes" id="UP001156706">
    <property type="component" value="Unassembled WGS sequence"/>
</dbReference>
<evidence type="ECO:0000256" key="2">
    <source>
        <dbReference type="ARBA" id="ARBA00022692"/>
    </source>
</evidence>